<keyword evidence="1" id="KW-0472">Membrane</keyword>
<evidence type="ECO:0000313" key="3">
    <source>
        <dbReference type="Proteomes" id="UP000831484"/>
    </source>
</evidence>
<dbReference type="AlphaFoldDB" id="A0AB38R956"/>
<reference evidence="3" key="1">
    <citation type="journal article" date="2022" name="Environ. Microbiol.">
        <title>Functional analysis, diversity, and distribution of carbendazim hydrolases MheI and CbmA, responsible for the initial step in carbendazim degradation.</title>
        <authorList>
            <person name="Zhang M."/>
            <person name="Bai X."/>
            <person name="Li Q."/>
            <person name="Zhang L."/>
            <person name="Zhu Q."/>
            <person name="Gao S."/>
            <person name="Ke Z."/>
            <person name="Jiang M."/>
            <person name="Hu J."/>
            <person name="Qiu J."/>
            <person name="Hong Q."/>
        </authorList>
    </citation>
    <scope>NUCLEOTIDE SEQUENCE [LARGE SCALE GENOMIC DNA]</scope>
    <source>
        <strain evidence="3">djl-6</strain>
    </source>
</reference>
<dbReference type="RefSeq" id="WP_042450330.1">
    <property type="nucleotide sequence ID" value="NZ_CP096563.1"/>
</dbReference>
<organism evidence="2 3">
    <name type="scientific">Rhodococcus qingshengii JCM 15477</name>
    <dbReference type="NCBI Taxonomy" id="1303681"/>
    <lineage>
        <taxon>Bacteria</taxon>
        <taxon>Bacillati</taxon>
        <taxon>Actinomycetota</taxon>
        <taxon>Actinomycetes</taxon>
        <taxon>Mycobacteriales</taxon>
        <taxon>Nocardiaceae</taxon>
        <taxon>Rhodococcus</taxon>
        <taxon>Rhodococcus erythropolis group</taxon>
    </lineage>
</organism>
<gene>
    <name evidence="2" type="ORF">M0639_19755</name>
</gene>
<sequence length="92" mass="10252">MKDFIRGLSHRKIMVFFGSVYGIALLFALFPPLYLWGSGVSTLVFGIPFSIMYWILDALVLGLGLWGLYRVEDLRGELDEELALTPAGPNGE</sequence>
<keyword evidence="3" id="KW-1185">Reference proteome</keyword>
<feature type="transmembrane region" description="Helical" evidence="1">
    <location>
        <begin position="51"/>
        <end position="69"/>
    </location>
</feature>
<evidence type="ECO:0000313" key="2">
    <source>
        <dbReference type="EMBL" id="UPU41275.1"/>
    </source>
</evidence>
<proteinExistence type="predicted"/>
<feature type="transmembrane region" description="Helical" evidence="1">
    <location>
        <begin position="12"/>
        <end position="31"/>
    </location>
</feature>
<dbReference type="Proteomes" id="UP000831484">
    <property type="component" value="Chromosome"/>
</dbReference>
<keyword evidence="1" id="KW-1133">Transmembrane helix</keyword>
<keyword evidence="1" id="KW-0812">Transmembrane</keyword>
<evidence type="ECO:0000256" key="1">
    <source>
        <dbReference type="SAM" id="Phobius"/>
    </source>
</evidence>
<name>A0AB38R956_RHOSG</name>
<protein>
    <submittedName>
        <fullName evidence="2">Uncharacterized protein</fullName>
    </submittedName>
</protein>
<dbReference type="EMBL" id="CP096563">
    <property type="protein sequence ID" value="UPU41275.1"/>
    <property type="molecule type" value="Genomic_DNA"/>
</dbReference>
<accession>A0AB38R956</accession>